<organism evidence="2 3">
    <name type="scientific">Dongia soli</name>
    <dbReference type="NCBI Taxonomy" id="600628"/>
    <lineage>
        <taxon>Bacteria</taxon>
        <taxon>Pseudomonadati</taxon>
        <taxon>Pseudomonadota</taxon>
        <taxon>Alphaproteobacteria</taxon>
        <taxon>Rhodospirillales</taxon>
        <taxon>Dongiaceae</taxon>
        <taxon>Dongia</taxon>
    </lineage>
</organism>
<gene>
    <name evidence="2" type="ORF">SMD27_20185</name>
</gene>
<dbReference type="RefSeq" id="WP_320510245.1">
    <property type="nucleotide sequence ID" value="NZ_JAXCLW010000008.1"/>
</dbReference>
<evidence type="ECO:0000313" key="2">
    <source>
        <dbReference type="EMBL" id="MDY0885171.1"/>
    </source>
</evidence>
<reference evidence="2 3" key="1">
    <citation type="journal article" date="2016" name="Antonie Van Leeuwenhoek">
        <title>Dongia soli sp. nov., isolated from soil from Dokdo, Korea.</title>
        <authorList>
            <person name="Kim D.U."/>
            <person name="Lee H."/>
            <person name="Kim H."/>
            <person name="Kim S.G."/>
            <person name="Ka J.O."/>
        </authorList>
    </citation>
    <scope>NUCLEOTIDE SEQUENCE [LARGE SCALE GENOMIC DNA]</scope>
    <source>
        <strain evidence="2 3">D78</strain>
    </source>
</reference>
<dbReference type="EMBL" id="JAXCLW010000008">
    <property type="protein sequence ID" value="MDY0885171.1"/>
    <property type="molecule type" value="Genomic_DNA"/>
</dbReference>
<protein>
    <submittedName>
        <fullName evidence="2">Uncharacterized protein</fullName>
    </submittedName>
</protein>
<proteinExistence type="predicted"/>
<accession>A0ABU5EIN4</accession>
<keyword evidence="3" id="KW-1185">Reference proteome</keyword>
<keyword evidence="1" id="KW-0812">Transmembrane</keyword>
<comment type="caution">
    <text evidence="2">The sequence shown here is derived from an EMBL/GenBank/DDBJ whole genome shotgun (WGS) entry which is preliminary data.</text>
</comment>
<dbReference type="Proteomes" id="UP001279642">
    <property type="component" value="Unassembled WGS sequence"/>
</dbReference>
<evidence type="ECO:0000313" key="3">
    <source>
        <dbReference type="Proteomes" id="UP001279642"/>
    </source>
</evidence>
<feature type="transmembrane region" description="Helical" evidence="1">
    <location>
        <begin position="27"/>
        <end position="46"/>
    </location>
</feature>
<sequence>MLLVSLGFCAFALEVEAARVYDLIDTTQVMAPAIILFLALTATYVVRLRSIFRRPRALVGFLLMAGIYADASTVHLNAILASAPTQAYQATTLNKEMTISNSRRSKSRNWHLTLAPWGPLTAQTEISVHQALYDRVPSVTKSASPFTGARWIFSITISASAKTASNPAPWLPSRR</sequence>
<keyword evidence="1" id="KW-1133">Transmembrane helix</keyword>
<evidence type="ECO:0000256" key="1">
    <source>
        <dbReference type="SAM" id="Phobius"/>
    </source>
</evidence>
<feature type="transmembrane region" description="Helical" evidence="1">
    <location>
        <begin position="58"/>
        <end position="80"/>
    </location>
</feature>
<keyword evidence="1" id="KW-0472">Membrane</keyword>
<name>A0ABU5EIN4_9PROT</name>